<organism evidence="3 4">
    <name type="scientific">Segatella copri</name>
    <dbReference type="NCBI Taxonomy" id="165179"/>
    <lineage>
        <taxon>Bacteria</taxon>
        <taxon>Pseudomonadati</taxon>
        <taxon>Bacteroidota</taxon>
        <taxon>Bacteroidia</taxon>
        <taxon>Bacteroidales</taxon>
        <taxon>Prevotellaceae</taxon>
        <taxon>Segatella</taxon>
    </lineage>
</organism>
<dbReference type="Pfam" id="PF07510">
    <property type="entry name" value="GmrSD_C"/>
    <property type="match status" value="1"/>
</dbReference>
<dbReference type="InterPro" id="IPR011089">
    <property type="entry name" value="GmrSD_C"/>
</dbReference>
<dbReference type="PANTHER" id="PTHR35149:SF1">
    <property type="entry name" value="DUF5655 DOMAIN-CONTAINING PROTEIN"/>
    <property type="match status" value="1"/>
</dbReference>
<dbReference type="AlphaFoldDB" id="A0A414T7Q6"/>
<feature type="domain" description="GmrSD restriction endonucleases C-terminal" evidence="2">
    <location>
        <begin position="442"/>
        <end position="542"/>
    </location>
</feature>
<evidence type="ECO:0000259" key="1">
    <source>
        <dbReference type="Pfam" id="PF03235"/>
    </source>
</evidence>
<evidence type="ECO:0000313" key="3">
    <source>
        <dbReference type="EMBL" id="RHG66529.1"/>
    </source>
</evidence>
<evidence type="ECO:0000313" key="4">
    <source>
        <dbReference type="Proteomes" id="UP000286501"/>
    </source>
</evidence>
<gene>
    <name evidence="3" type="ORF">DW250_06495</name>
</gene>
<proteinExistence type="predicted"/>
<evidence type="ECO:0000259" key="2">
    <source>
        <dbReference type="Pfam" id="PF07510"/>
    </source>
</evidence>
<dbReference type="EMBL" id="QRIN01000020">
    <property type="protein sequence ID" value="RHG66529.1"/>
    <property type="molecule type" value="Genomic_DNA"/>
</dbReference>
<comment type="caution">
    <text evidence="3">The sequence shown here is derived from an EMBL/GenBank/DDBJ whole genome shotgun (WGS) entry which is preliminary data.</text>
</comment>
<dbReference type="PANTHER" id="PTHR35149">
    <property type="entry name" value="SLL5132 PROTEIN"/>
    <property type="match status" value="1"/>
</dbReference>
<name>A0A414T7Q6_9BACT</name>
<dbReference type="RefSeq" id="WP_118200706.1">
    <property type="nucleotide sequence ID" value="NZ_QRIE01000089.1"/>
</dbReference>
<dbReference type="Proteomes" id="UP000286501">
    <property type="component" value="Unassembled WGS sequence"/>
</dbReference>
<reference evidence="3 4" key="1">
    <citation type="submission" date="2018-08" db="EMBL/GenBank/DDBJ databases">
        <title>A genome reference for cultivated species of the human gut microbiota.</title>
        <authorList>
            <person name="Zou Y."/>
            <person name="Xue W."/>
            <person name="Luo G."/>
        </authorList>
    </citation>
    <scope>NUCLEOTIDE SEQUENCE [LARGE SCALE GENOMIC DNA]</scope>
    <source>
        <strain evidence="3 4">AM22-1</strain>
    </source>
</reference>
<dbReference type="InterPro" id="IPR004919">
    <property type="entry name" value="GmrSD_N"/>
</dbReference>
<dbReference type="Pfam" id="PF03235">
    <property type="entry name" value="GmrSD_N"/>
    <property type="match status" value="1"/>
</dbReference>
<accession>A0A414T7Q6</accession>
<protein>
    <submittedName>
        <fullName evidence="3">DUF262 domain-containing protein</fullName>
    </submittedName>
</protein>
<sequence>MNTYRYTPEKIVEEKLIFSIPLYQRLFSWGEEQVKGLLYDLKNHFDPDLDNGTPYYLGMLSCIKSGNHYDLIDGQQRFTVMILLAIVLRNYYEKWNGFLDGGKRLRFMSRTKDNEYLTAVINRQVEILDPNRKMEDGKKIIFDFMVSQFSSDDMRESFAKSAYTRMSFFFSELPLSYASNPASLNKYFEAMNAGGKGLEQHEILKVKLMQGEENKVHLTQIWNAVCDLNRPVIKRNEKDLEEGDRFKYMQAIELCRNHRFNEAFELCESSYDTEDNNEIGDIEAKQQDFRQSFIETGERSFITFPEFLMMVIDIYLNLSGSYSFYRKELLKIYEAHPIPDKQDFYNQLLFYRLLLDYYIVYKEGDENTNKYDIVFKEGASAEALKQYQSMLYVSQSPFYNWLKPVLERLHNETVRDTDELLLWIKEIDNSLHPLPRDVNEMTYDKGIDRYWFWRLDYYLWERKEDYFKTEEEKQIVEEYVFRANRSIEHLHPQHQENNDIWGDDDIHSFGNLAMISQSFNSQQSDDPVTVKFARIKDQAHNHTLQSIKMYLMYLDAEKSPLGWKVDIKNKHQDKMYDLLKKSYPDVSCSKNRNML</sequence>
<feature type="domain" description="GmrSD restriction endonucleases N-terminal" evidence="1">
    <location>
        <begin position="10"/>
        <end position="208"/>
    </location>
</feature>